<sequence>MLITKIVIKEIGPEQAVELRELAIKTYTETFEHDTTKDQLEAFFNSDYHIDVLTAELSSVESSHRFVYVDNTLAGYLKVNWGSAQTEHELENAFEIQRIYILKAFQGYGLRKRLFELALDMAKDKGFDWVWLGVWEHNVQAQNFYAKYGFEKFAEHDFVVSKDKIDTDWLLKKRLN</sequence>
<name>V6Z252_STRAG</name>
<dbReference type="InterPro" id="IPR050276">
    <property type="entry name" value="MshD_Acetyltransferase"/>
</dbReference>
<accession>V6Z252</accession>
<protein>
    <submittedName>
        <fullName evidence="2">GNAT family acetyltransferase</fullName>
    </submittedName>
</protein>
<reference evidence="2 3" key="1">
    <citation type="submission" date="2013-05" db="EMBL/GenBank/DDBJ databases">
        <authorList>
            <person name="Richards V.P."/>
            <person name="Durkin S.A.S."/>
            <person name="Kim M."/>
            <person name="Pavinski Bitar P.D."/>
            <person name="Stanhope M.J."/>
            <person name="Town C.D."/>
            <person name="Venter J.C."/>
        </authorList>
    </citation>
    <scope>NUCLEOTIDE SEQUENCE [LARGE SCALE GENOMIC DNA]</scope>
    <source>
        <strain evidence="2 3">LMG 14747</strain>
    </source>
</reference>
<dbReference type="Pfam" id="PF00583">
    <property type="entry name" value="Acetyltransf_1"/>
    <property type="match status" value="1"/>
</dbReference>
<organism evidence="2 3">
    <name type="scientific">Streptococcus agalactiae LMG 14747</name>
    <dbReference type="NCBI Taxonomy" id="1154860"/>
    <lineage>
        <taxon>Bacteria</taxon>
        <taxon>Bacillati</taxon>
        <taxon>Bacillota</taxon>
        <taxon>Bacilli</taxon>
        <taxon>Lactobacillales</taxon>
        <taxon>Streptococcaceae</taxon>
        <taxon>Streptococcus</taxon>
    </lineage>
</organism>
<dbReference type="eggNOG" id="COG0456">
    <property type="taxonomic scope" value="Bacteria"/>
</dbReference>
<dbReference type="CDD" id="cd04301">
    <property type="entry name" value="NAT_SF"/>
    <property type="match status" value="1"/>
</dbReference>
<comment type="caution">
    <text evidence="2">The sequence shown here is derived from an EMBL/GenBank/DDBJ whole genome shotgun (WGS) entry which is preliminary data.</text>
</comment>
<evidence type="ECO:0000259" key="1">
    <source>
        <dbReference type="PROSITE" id="PS51186"/>
    </source>
</evidence>
<dbReference type="SUPFAM" id="SSF55729">
    <property type="entry name" value="Acyl-CoA N-acyltransferases (Nat)"/>
    <property type="match status" value="1"/>
</dbReference>
<keyword evidence="2" id="KW-0808">Transferase</keyword>
<dbReference type="Gene3D" id="3.40.630.30">
    <property type="match status" value="1"/>
</dbReference>
<dbReference type="EMBL" id="ANQC01000003">
    <property type="protein sequence ID" value="ESV53699.1"/>
    <property type="molecule type" value="Genomic_DNA"/>
</dbReference>
<dbReference type="PANTHER" id="PTHR43617:SF33">
    <property type="entry name" value="SPORE COAT POLYSACCHARIDE BIOSYNTHESIS PROTEIN SPSD"/>
    <property type="match status" value="1"/>
</dbReference>
<dbReference type="AlphaFoldDB" id="V6Z252"/>
<proteinExistence type="predicted"/>
<evidence type="ECO:0000313" key="2">
    <source>
        <dbReference type="EMBL" id="ESV53699.1"/>
    </source>
</evidence>
<gene>
    <name evidence="2" type="ORF">SAG0136_00140</name>
</gene>
<dbReference type="GO" id="GO:0016747">
    <property type="term" value="F:acyltransferase activity, transferring groups other than amino-acyl groups"/>
    <property type="evidence" value="ECO:0007669"/>
    <property type="project" value="InterPro"/>
</dbReference>
<dbReference type="Proteomes" id="UP000018482">
    <property type="component" value="Unassembled WGS sequence"/>
</dbReference>
<dbReference type="InterPro" id="IPR000182">
    <property type="entry name" value="GNAT_dom"/>
</dbReference>
<dbReference type="InterPro" id="IPR016181">
    <property type="entry name" value="Acyl_CoA_acyltransferase"/>
</dbReference>
<dbReference type="PROSITE" id="PS51186">
    <property type="entry name" value="GNAT"/>
    <property type="match status" value="1"/>
</dbReference>
<dbReference type="PANTHER" id="PTHR43617">
    <property type="entry name" value="L-AMINO ACID N-ACETYLTRANSFERASE"/>
    <property type="match status" value="1"/>
</dbReference>
<evidence type="ECO:0000313" key="3">
    <source>
        <dbReference type="Proteomes" id="UP000018482"/>
    </source>
</evidence>
<feature type="domain" description="N-acetyltransferase" evidence="1">
    <location>
        <begin position="6"/>
        <end position="176"/>
    </location>
</feature>